<proteinExistence type="predicted"/>
<name>A0A8B6GQW9_MYTGA</name>
<sequence>ISLIVGLFTTSSTFAVTIMKTIKTIVGNVLSDSRQKEDFNALLAKPTVMEQNVQDTVNVGAMKGHGAKSRGINRMRLWLGRSRIEMKSSYTKDDKCVLAAYY</sequence>
<reference evidence="1" key="1">
    <citation type="submission" date="2018-11" db="EMBL/GenBank/DDBJ databases">
        <authorList>
            <person name="Alioto T."/>
            <person name="Alioto T."/>
        </authorList>
    </citation>
    <scope>NUCLEOTIDE SEQUENCE</scope>
</reference>
<dbReference type="EMBL" id="UYJE01008803">
    <property type="protein sequence ID" value="VDI67457.1"/>
    <property type="molecule type" value="Genomic_DNA"/>
</dbReference>
<feature type="non-terminal residue" evidence="1">
    <location>
        <position position="1"/>
    </location>
</feature>
<organism evidence="1 2">
    <name type="scientific">Mytilus galloprovincialis</name>
    <name type="common">Mediterranean mussel</name>
    <dbReference type="NCBI Taxonomy" id="29158"/>
    <lineage>
        <taxon>Eukaryota</taxon>
        <taxon>Metazoa</taxon>
        <taxon>Spiralia</taxon>
        <taxon>Lophotrochozoa</taxon>
        <taxon>Mollusca</taxon>
        <taxon>Bivalvia</taxon>
        <taxon>Autobranchia</taxon>
        <taxon>Pteriomorphia</taxon>
        <taxon>Mytilida</taxon>
        <taxon>Mytiloidea</taxon>
        <taxon>Mytilidae</taxon>
        <taxon>Mytilinae</taxon>
        <taxon>Mytilus</taxon>
    </lineage>
</organism>
<protein>
    <submittedName>
        <fullName evidence="1">Uncharacterized protein</fullName>
    </submittedName>
</protein>
<keyword evidence="2" id="KW-1185">Reference proteome</keyword>
<accession>A0A8B6GQW9</accession>
<comment type="caution">
    <text evidence="1">The sequence shown here is derived from an EMBL/GenBank/DDBJ whole genome shotgun (WGS) entry which is preliminary data.</text>
</comment>
<evidence type="ECO:0000313" key="2">
    <source>
        <dbReference type="Proteomes" id="UP000596742"/>
    </source>
</evidence>
<gene>
    <name evidence="1" type="ORF">MGAL_10B081651</name>
</gene>
<evidence type="ECO:0000313" key="1">
    <source>
        <dbReference type="EMBL" id="VDI67457.1"/>
    </source>
</evidence>
<dbReference type="Proteomes" id="UP000596742">
    <property type="component" value="Unassembled WGS sequence"/>
</dbReference>
<dbReference type="AlphaFoldDB" id="A0A8B6GQW9"/>